<accession>A0ABT7BU81</accession>
<name>A0ABT7BU81_9CYAN</name>
<dbReference type="RefSeq" id="WP_283757394.1">
    <property type="nucleotide sequence ID" value="NZ_JAQOSQ010000004.1"/>
</dbReference>
<reference evidence="2 3" key="1">
    <citation type="submission" date="2023-01" db="EMBL/GenBank/DDBJ databases">
        <title>Novel diversity within Roseofilum (Cyanobacteria; Desertifilaceae) from marine benthic mats with descriptions of four novel species.</title>
        <authorList>
            <person name="Wang Y."/>
            <person name="Berthold D.E."/>
            <person name="Hu J."/>
            <person name="Lefler F.W."/>
            <person name="Laughinghouse H.D. IV."/>
        </authorList>
    </citation>
    <scope>NUCLEOTIDE SEQUENCE [LARGE SCALE GENOMIC DNA]</scope>
    <source>
        <strain evidence="2 3">BLCC-M143</strain>
    </source>
</reference>
<organism evidence="2 3">
    <name type="scientific">Roseofilum casamattae BLCC-M143</name>
    <dbReference type="NCBI Taxonomy" id="3022442"/>
    <lineage>
        <taxon>Bacteria</taxon>
        <taxon>Bacillati</taxon>
        <taxon>Cyanobacteriota</taxon>
        <taxon>Cyanophyceae</taxon>
        <taxon>Desertifilales</taxon>
        <taxon>Desertifilaceae</taxon>
        <taxon>Roseofilum</taxon>
        <taxon>Roseofilum casamattae</taxon>
    </lineage>
</organism>
<proteinExistence type="predicted"/>
<dbReference type="Proteomes" id="UP001232992">
    <property type="component" value="Unassembled WGS sequence"/>
</dbReference>
<keyword evidence="3" id="KW-1185">Reference proteome</keyword>
<dbReference type="EMBL" id="JAQOSQ010000004">
    <property type="protein sequence ID" value="MDJ1182741.1"/>
    <property type="molecule type" value="Genomic_DNA"/>
</dbReference>
<evidence type="ECO:0000256" key="1">
    <source>
        <dbReference type="SAM" id="MobiDB-lite"/>
    </source>
</evidence>
<feature type="region of interest" description="Disordered" evidence="1">
    <location>
        <begin position="149"/>
        <end position="171"/>
    </location>
</feature>
<evidence type="ECO:0000313" key="2">
    <source>
        <dbReference type="EMBL" id="MDJ1182741.1"/>
    </source>
</evidence>
<gene>
    <name evidence="2" type="ORF">PMH09_05985</name>
</gene>
<sequence length="171" mass="19391">MLYLARVQKEEEPEAKVQLLANQQAEATWNLAIETEIVAAPLANSFGEGQLVLVTLNSDRQVVDIADAKDWVLKLVKHYLSSGITPEVLQKETEQAEKWRQSLTLQSQEVASNRLQLEARQAQLEIIRADLNEEKEKWVREKADLERALQALTSEQEDSETSEMSETSELS</sequence>
<evidence type="ECO:0000313" key="3">
    <source>
        <dbReference type="Proteomes" id="UP001232992"/>
    </source>
</evidence>
<comment type="caution">
    <text evidence="2">The sequence shown here is derived from an EMBL/GenBank/DDBJ whole genome shotgun (WGS) entry which is preliminary data.</text>
</comment>
<protein>
    <submittedName>
        <fullName evidence="2">Uncharacterized protein</fullName>
    </submittedName>
</protein>